<dbReference type="GeneID" id="78230233"/>
<protein>
    <submittedName>
        <fullName evidence="2">Uncharacterized protein</fullName>
    </submittedName>
</protein>
<dbReference type="AlphaFoldDB" id="E7GC08"/>
<proteinExistence type="predicted"/>
<name>E7GC08_9FIRM</name>
<gene>
    <name evidence="2" type="ORF">HMPREF9488_02299</name>
</gene>
<dbReference type="eggNOG" id="ENOG502ZHQY">
    <property type="taxonomic scope" value="Bacteria"/>
</dbReference>
<feature type="region of interest" description="Disordered" evidence="1">
    <location>
        <begin position="57"/>
        <end position="80"/>
    </location>
</feature>
<dbReference type="Proteomes" id="UP000003157">
    <property type="component" value="Unassembled WGS sequence"/>
</dbReference>
<dbReference type="HOGENOM" id="CLU_182244_2_0_9"/>
<dbReference type="STRING" id="100884.GCA_000269565_02414"/>
<reference evidence="2 3" key="1">
    <citation type="submission" date="2010-12" db="EMBL/GenBank/DDBJ databases">
        <title>The Genome Sequence of Coprobacillus sp. strain 29_1.</title>
        <authorList>
            <consortium name="The Broad Institute Genome Sequencing Platform"/>
            <person name="Earl A."/>
            <person name="Ward D."/>
            <person name="Feldgarden M."/>
            <person name="Gevers D."/>
            <person name="Daigneault M."/>
            <person name="Sibley C.D."/>
            <person name="White A."/>
            <person name="Strauss J."/>
            <person name="Allen-Vercoe E."/>
            <person name="Young S.K."/>
            <person name="Zeng Q."/>
            <person name="Gargeya S."/>
            <person name="Fitzgerald M."/>
            <person name="Haas B."/>
            <person name="Abouelleil A."/>
            <person name="Alvarado L."/>
            <person name="Arachchi H.M."/>
            <person name="Berlin A."/>
            <person name="Brown A."/>
            <person name="Chapman S.B."/>
            <person name="Chen Z."/>
            <person name="Dunbar C."/>
            <person name="Freedman E."/>
            <person name="Gearin G."/>
            <person name="Gellesch M."/>
            <person name="Goldberg J."/>
            <person name="Griggs A."/>
            <person name="Gujja S."/>
            <person name="Heilman E."/>
            <person name="Heiman D."/>
            <person name="Howarth C."/>
            <person name="Larson L."/>
            <person name="Lui A."/>
            <person name="MacDonald P.J.P."/>
            <person name="Mehta T."/>
            <person name="Montmayeur A."/>
            <person name="Murphy C."/>
            <person name="Neiman D."/>
            <person name="Pearson M."/>
            <person name="Priest M."/>
            <person name="Roberts A."/>
            <person name="Saif S."/>
            <person name="Shea T."/>
            <person name="Shenoy N."/>
            <person name="Sisk P."/>
            <person name="Stolte C."/>
            <person name="Sykes S."/>
            <person name="White J."/>
            <person name="Yandava C."/>
            <person name="Nusbaum C."/>
            <person name="Birren B."/>
        </authorList>
    </citation>
    <scope>NUCLEOTIDE SEQUENCE [LARGE SCALE GENOMIC DNA]</scope>
    <source>
        <strain evidence="2 3">29_1</strain>
    </source>
</reference>
<dbReference type="EMBL" id="ADKX01000037">
    <property type="protein sequence ID" value="EFW04419.1"/>
    <property type="molecule type" value="Genomic_DNA"/>
</dbReference>
<dbReference type="OrthoDB" id="1655426at2"/>
<dbReference type="RefSeq" id="WP_008789389.1">
    <property type="nucleotide sequence ID" value="NZ_AKCB01000001.1"/>
</dbReference>
<keyword evidence="3" id="KW-1185">Reference proteome</keyword>
<evidence type="ECO:0000256" key="1">
    <source>
        <dbReference type="SAM" id="MobiDB-lite"/>
    </source>
</evidence>
<sequence>MKYIEIKLKYPDSRIRALRSVLAKKNTTLETEMMEALYQLYKKNVKPEVRDFIEEMEEQENGSFKKPKPAKNNVTGNGND</sequence>
<evidence type="ECO:0000313" key="3">
    <source>
        <dbReference type="Proteomes" id="UP000003157"/>
    </source>
</evidence>
<evidence type="ECO:0000313" key="2">
    <source>
        <dbReference type="EMBL" id="EFW04419.1"/>
    </source>
</evidence>
<organism evidence="2 3">
    <name type="scientific">Coprobacillus cateniformis</name>
    <dbReference type="NCBI Taxonomy" id="100884"/>
    <lineage>
        <taxon>Bacteria</taxon>
        <taxon>Bacillati</taxon>
        <taxon>Bacillota</taxon>
        <taxon>Erysipelotrichia</taxon>
        <taxon>Erysipelotrichales</taxon>
        <taxon>Coprobacillaceae</taxon>
        <taxon>Coprobacillus</taxon>
    </lineage>
</organism>
<accession>E7GC08</accession>
<comment type="caution">
    <text evidence="2">The sequence shown here is derived from an EMBL/GenBank/DDBJ whole genome shotgun (WGS) entry which is preliminary data.</text>
</comment>